<name>A0A415E6U0_9FIRM</name>
<dbReference type="SUPFAM" id="SSF55347">
    <property type="entry name" value="Glyceraldehyde-3-phosphate dehydrogenase-like, C-terminal domain"/>
    <property type="match status" value="1"/>
</dbReference>
<keyword evidence="8" id="KW-0915">Sodium</keyword>
<evidence type="ECO:0000313" key="17">
    <source>
        <dbReference type="Proteomes" id="UP000284841"/>
    </source>
</evidence>
<dbReference type="OrthoDB" id="9808167at2"/>
<comment type="caution">
    <text evidence="16">The sequence shown here is derived from an EMBL/GenBank/DDBJ whole genome shotgun (WGS) entry which is preliminary data.</text>
</comment>
<dbReference type="Pfam" id="PF00742">
    <property type="entry name" value="Homoserine_dh"/>
    <property type="match status" value="1"/>
</dbReference>
<gene>
    <name evidence="16" type="ORF">DW099_02425</name>
</gene>
<feature type="binding site" evidence="11">
    <location>
        <position position="208"/>
    </location>
    <ligand>
        <name>L-homoserine</name>
        <dbReference type="ChEBI" id="CHEBI:57476"/>
    </ligand>
</feature>
<proteinExistence type="inferred from homology"/>
<dbReference type="PANTHER" id="PTHR43331:SF1">
    <property type="entry name" value="HOMOSERINE DEHYDROGENASE"/>
    <property type="match status" value="1"/>
</dbReference>
<dbReference type="InterPro" id="IPR036291">
    <property type="entry name" value="NAD(P)-bd_dom_sf"/>
</dbReference>
<dbReference type="UniPathway" id="UPA00051">
    <property type="reaction ID" value="UER00465"/>
</dbReference>
<evidence type="ECO:0000256" key="1">
    <source>
        <dbReference type="ARBA" id="ARBA00005056"/>
    </source>
</evidence>
<evidence type="ECO:0000256" key="2">
    <source>
        <dbReference type="ARBA" id="ARBA00005062"/>
    </source>
</evidence>
<feature type="domain" description="Gfo/Idh/MocA-like oxidoreductase N-terminal" evidence="15">
    <location>
        <begin position="1"/>
        <end position="144"/>
    </location>
</feature>
<dbReference type="PROSITE" id="PS01042">
    <property type="entry name" value="HOMOSER_DHGENASE"/>
    <property type="match status" value="1"/>
</dbReference>
<dbReference type="InterPro" id="IPR000683">
    <property type="entry name" value="Gfo/Idh/MocA-like_OxRdtase_N"/>
</dbReference>
<protein>
    <recommendedName>
        <fullName evidence="5 12">Homoserine dehydrogenase</fullName>
        <ecNumber evidence="4 12">1.1.1.3</ecNumber>
    </recommendedName>
</protein>
<evidence type="ECO:0000256" key="12">
    <source>
        <dbReference type="RuleBase" id="RU000579"/>
    </source>
</evidence>
<keyword evidence="12" id="KW-0028">Amino-acid biosynthesis</keyword>
<dbReference type="InterPro" id="IPR001342">
    <property type="entry name" value="HDH_cat"/>
</dbReference>
<evidence type="ECO:0000256" key="6">
    <source>
        <dbReference type="ARBA" id="ARBA00022697"/>
    </source>
</evidence>
<reference evidence="16 17" key="1">
    <citation type="submission" date="2018-08" db="EMBL/GenBank/DDBJ databases">
        <title>A genome reference for cultivated species of the human gut microbiota.</title>
        <authorList>
            <person name="Zou Y."/>
            <person name="Xue W."/>
            <person name="Luo G."/>
        </authorList>
    </citation>
    <scope>NUCLEOTIDE SEQUENCE [LARGE SCALE GENOMIC DNA]</scope>
    <source>
        <strain evidence="16 17">AM07-24</strain>
    </source>
</reference>
<keyword evidence="11 12" id="KW-0521">NADP</keyword>
<dbReference type="Proteomes" id="UP000284841">
    <property type="component" value="Unassembled WGS sequence"/>
</dbReference>
<dbReference type="EC" id="1.1.1.3" evidence="4 12"/>
<dbReference type="RefSeq" id="WP_118333574.1">
    <property type="nucleotide sequence ID" value="NZ_CAJKFF010000070.1"/>
</dbReference>
<evidence type="ECO:0000256" key="9">
    <source>
        <dbReference type="ARBA" id="ARBA00048841"/>
    </source>
</evidence>
<keyword evidence="7 12" id="KW-0560">Oxidoreductase</keyword>
<dbReference type="STRING" id="1776384.GCA_900086585_02796"/>
<evidence type="ECO:0000259" key="14">
    <source>
        <dbReference type="Pfam" id="PF00742"/>
    </source>
</evidence>
<evidence type="ECO:0000256" key="13">
    <source>
        <dbReference type="RuleBase" id="RU004171"/>
    </source>
</evidence>
<dbReference type="InterPro" id="IPR019811">
    <property type="entry name" value="HDH_CS"/>
</dbReference>
<feature type="binding site" evidence="11">
    <location>
        <begin position="7"/>
        <end position="12"/>
    </location>
    <ligand>
        <name>NADP(+)</name>
        <dbReference type="ChEBI" id="CHEBI:58349"/>
    </ligand>
</feature>
<dbReference type="InterPro" id="IPR022697">
    <property type="entry name" value="HDH_short"/>
</dbReference>
<dbReference type="GO" id="GO:0000166">
    <property type="term" value="F:nucleotide binding"/>
    <property type="evidence" value="ECO:0007669"/>
    <property type="project" value="InterPro"/>
</dbReference>
<evidence type="ECO:0000256" key="7">
    <source>
        <dbReference type="ARBA" id="ARBA00023002"/>
    </source>
</evidence>
<dbReference type="AlphaFoldDB" id="A0A415E6U0"/>
<evidence type="ECO:0000256" key="4">
    <source>
        <dbReference type="ARBA" id="ARBA00013213"/>
    </source>
</evidence>
<dbReference type="FunFam" id="3.30.360.10:FF:000005">
    <property type="entry name" value="Homoserine dehydrogenase"/>
    <property type="match status" value="1"/>
</dbReference>
<dbReference type="PIRSF" id="PIRSF036497">
    <property type="entry name" value="HDH_short"/>
    <property type="match status" value="1"/>
</dbReference>
<feature type="active site" description="Proton donor" evidence="10">
    <location>
        <position position="223"/>
    </location>
</feature>
<dbReference type="SUPFAM" id="SSF51735">
    <property type="entry name" value="NAD(P)-binding Rossmann-fold domains"/>
    <property type="match status" value="1"/>
</dbReference>
<dbReference type="GO" id="GO:0009088">
    <property type="term" value="P:threonine biosynthetic process"/>
    <property type="evidence" value="ECO:0007669"/>
    <property type="project" value="UniProtKB-UniPathway"/>
</dbReference>
<dbReference type="GO" id="GO:0004412">
    <property type="term" value="F:homoserine dehydrogenase activity"/>
    <property type="evidence" value="ECO:0007669"/>
    <property type="project" value="UniProtKB-EC"/>
</dbReference>
<sequence>MNIAIIGYGGVGKALVRLLNMQEEVLAKDHLHIQVPYIVDYYGGIYQAEGIDLQQLAAFTEKEKDITKFTGGSADITVDHIASDKTVDLAVIMTPTNKETGQPGADYVRKLLTTGKHVVISDKGPVMLYYDELYRLARDHGVQLCIGCTTGGALPSINGGLMDLAGGEITSIEGVLNGTTNFILKFMEERACEYAEALKEAQEQGIAETNPTLDVEGWDTAGKLLILTNVLMQEKKTLDDIQVEGITHLTAAEVAQAASENCKYKLVGKTLRKEDGQLSMTVKLEKLSQDQLLYSVEGKNKAVRYCCDTLGELVIIGGASGVIPAAASILRDMVNIHRGYQFVK</sequence>
<evidence type="ECO:0000256" key="10">
    <source>
        <dbReference type="PIRSR" id="PIRSR036497-1"/>
    </source>
</evidence>
<organism evidence="16 17">
    <name type="scientific">Emergencia timonensis</name>
    <dbReference type="NCBI Taxonomy" id="1776384"/>
    <lineage>
        <taxon>Bacteria</taxon>
        <taxon>Bacillati</taxon>
        <taxon>Bacillota</taxon>
        <taxon>Clostridia</taxon>
        <taxon>Peptostreptococcales</taxon>
        <taxon>Anaerovoracaceae</taxon>
        <taxon>Emergencia</taxon>
    </lineage>
</organism>
<dbReference type="EMBL" id="QRMS01000001">
    <property type="protein sequence ID" value="RHJ89449.1"/>
    <property type="molecule type" value="Genomic_DNA"/>
</dbReference>
<evidence type="ECO:0000256" key="3">
    <source>
        <dbReference type="ARBA" id="ARBA00006753"/>
    </source>
</evidence>
<evidence type="ECO:0000256" key="5">
    <source>
        <dbReference type="ARBA" id="ARBA00013376"/>
    </source>
</evidence>
<keyword evidence="6 12" id="KW-0791">Threonine biosynthesis</keyword>
<dbReference type="Gene3D" id="3.30.360.10">
    <property type="entry name" value="Dihydrodipicolinate Reductase, domain 2"/>
    <property type="match status" value="1"/>
</dbReference>
<evidence type="ECO:0000259" key="15">
    <source>
        <dbReference type="Pfam" id="PF01408"/>
    </source>
</evidence>
<dbReference type="PANTHER" id="PTHR43331">
    <property type="entry name" value="HOMOSERINE DEHYDROGENASE"/>
    <property type="match status" value="1"/>
</dbReference>
<keyword evidence="12" id="KW-0486">Methionine biosynthesis</keyword>
<comment type="pathway">
    <text evidence="1 12">Amino-acid biosynthesis; L-threonine biosynthesis; L-threonine from L-aspartate: step 3/5.</text>
</comment>
<comment type="similarity">
    <text evidence="3 13">Belongs to the homoserine dehydrogenase family.</text>
</comment>
<dbReference type="Pfam" id="PF01408">
    <property type="entry name" value="GFO_IDH_MocA"/>
    <property type="match status" value="1"/>
</dbReference>
<feature type="binding site" evidence="11">
    <location>
        <position position="123"/>
    </location>
    <ligand>
        <name>NADPH</name>
        <dbReference type="ChEBI" id="CHEBI:57783"/>
    </ligand>
</feature>
<evidence type="ECO:0000256" key="8">
    <source>
        <dbReference type="ARBA" id="ARBA00023053"/>
    </source>
</evidence>
<comment type="pathway">
    <text evidence="2 12">Amino-acid biosynthesis; L-methionine biosynthesis via de novo pathway; L-homoserine from L-aspartate: step 3/3.</text>
</comment>
<accession>A0A415E6U0</accession>
<dbReference type="UniPathway" id="UPA00050">
    <property type="reaction ID" value="UER00063"/>
</dbReference>
<evidence type="ECO:0000313" key="16">
    <source>
        <dbReference type="EMBL" id="RHJ89449.1"/>
    </source>
</evidence>
<dbReference type="GO" id="GO:0009086">
    <property type="term" value="P:methionine biosynthetic process"/>
    <property type="evidence" value="ECO:0007669"/>
    <property type="project" value="UniProtKB-KW"/>
</dbReference>
<feature type="domain" description="Homoserine dehydrogenase catalytic" evidence="14">
    <location>
        <begin position="162"/>
        <end position="334"/>
    </location>
</feature>
<comment type="catalytic activity">
    <reaction evidence="9">
        <text>L-homoserine + NADP(+) = L-aspartate 4-semialdehyde + NADPH + H(+)</text>
        <dbReference type="Rhea" id="RHEA:15761"/>
        <dbReference type="ChEBI" id="CHEBI:15378"/>
        <dbReference type="ChEBI" id="CHEBI:57476"/>
        <dbReference type="ChEBI" id="CHEBI:57783"/>
        <dbReference type="ChEBI" id="CHEBI:58349"/>
        <dbReference type="ChEBI" id="CHEBI:537519"/>
        <dbReference type="EC" id="1.1.1.3"/>
    </reaction>
    <physiologicalReaction direction="right-to-left" evidence="9">
        <dbReference type="Rhea" id="RHEA:15763"/>
    </physiologicalReaction>
</comment>
<keyword evidence="17" id="KW-1185">Reference proteome</keyword>
<evidence type="ECO:0000256" key="11">
    <source>
        <dbReference type="PIRSR" id="PIRSR036497-2"/>
    </source>
</evidence>
<dbReference type="Gene3D" id="3.40.50.720">
    <property type="entry name" value="NAD(P)-binding Rossmann-like Domain"/>
    <property type="match status" value="1"/>
</dbReference>